<evidence type="ECO:0000313" key="1">
    <source>
        <dbReference type="EMBL" id="CAD8130569.1"/>
    </source>
</evidence>
<comment type="caution">
    <text evidence="1">The sequence shown here is derived from an EMBL/GenBank/DDBJ whole genome shotgun (WGS) entry which is preliminary data.</text>
</comment>
<proteinExistence type="predicted"/>
<dbReference type="Proteomes" id="UP000692954">
    <property type="component" value="Unassembled WGS sequence"/>
</dbReference>
<keyword evidence="2" id="KW-1185">Reference proteome</keyword>
<reference evidence="1" key="1">
    <citation type="submission" date="2021-01" db="EMBL/GenBank/DDBJ databases">
        <authorList>
            <consortium name="Genoscope - CEA"/>
            <person name="William W."/>
        </authorList>
    </citation>
    <scope>NUCLEOTIDE SEQUENCE</scope>
</reference>
<accession>A0A8S1RUN1</accession>
<name>A0A8S1RUN1_9CILI</name>
<protein>
    <submittedName>
        <fullName evidence="1">Uncharacterized protein</fullName>
    </submittedName>
</protein>
<gene>
    <name evidence="1" type="ORF">PSON_ATCC_30995.1.T3030007</name>
</gene>
<dbReference type="EMBL" id="CAJJDN010000303">
    <property type="protein sequence ID" value="CAD8130569.1"/>
    <property type="molecule type" value="Genomic_DNA"/>
</dbReference>
<evidence type="ECO:0000313" key="2">
    <source>
        <dbReference type="Proteomes" id="UP000692954"/>
    </source>
</evidence>
<dbReference type="OrthoDB" id="10670294at2759"/>
<dbReference type="AlphaFoldDB" id="A0A8S1RUN1"/>
<organism evidence="1 2">
    <name type="scientific">Paramecium sonneborni</name>
    <dbReference type="NCBI Taxonomy" id="65129"/>
    <lineage>
        <taxon>Eukaryota</taxon>
        <taxon>Sar</taxon>
        <taxon>Alveolata</taxon>
        <taxon>Ciliophora</taxon>
        <taxon>Intramacronucleata</taxon>
        <taxon>Oligohymenophorea</taxon>
        <taxon>Peniculida</taxon>
        <taxon>Parameciidae</taxon>
        <taxon>Paramecium</taxon>
    </lineage>
</organism>
<sequence length="286" mass="34686">MICKLIYLQLYLEIELLPFNDEQRKKYFQFNHQRIIKKFIFKYFIRSCESYQNIIKDFEDIWKNYEIQFLELINQQEQSQKTYILNEDLINEKLKIIIKNNLIKKITDDQYQKLVQELSNLKCSICYLQMIQNHNIECITQTSLQLQILLLILPKLIKYKSTYGFQEQIRKQNFKRIKQQQQILNSNYSGIGSEISSSTQEFDKIIDKLEVQNFLKEYSYFKKISSNYRGILMEGKIYEIQNNNQNIVFDALKANKITIYKILEIFVLIIRKRGIKQIFFQLYLYL</sequence>